<reference evidence="2 3" key="1">
    <citation type="submission" date="2022-12" db="EMBL/GenBank/DDBJ databases">
        <authorList>
            <person name="Muema E."/>
        </authorList>
    </citation>
    <scope>NUCLEOTIDE SEQUENCE [LARGE SCALE GENOMIC DNA]</scope>
    <source>
        <strain evidence="3">1330</strain>
    </source>
</reference>
<dbReference type="InterPro" id="IPR025248">
    <property type="entry name" value="DUF4007"/>
</dbReference>
<name>A0ABU8KAC1_9HYPH</name>
<keyword evidence="3" id="KW-1185">Reference proteome</keyword>
<evidence type="ECO:0000313" key="2">
    <source>
        <dbReference type="EMBL" id="MEI9402612.1"/>
    </source>
</evidence>
<dbReference type="EMBL" id="JAPYKO010000005">
    <property type="protein sequence ID" value="MEI9402612.1"/>
    <property type="molecule type" value="Genomic_DNA"/>
</dbReference>
<dbReference type="Proteomes" id="UP001366503">
    <property type="component" value="Unassembled WGS sequence"/>
</dbReference>
<comment type="caution">
    <text evidence="2">The sequence shown here is derived from an EMBL/GenBank/DDBJ whole genome shotgun (WGS) entry which is preliminary data.</text>
</comment>
<sequence length="311" mass="34626">MLNDLHDPATAIRVSGHETFPLRLLWLKKAFDHASDPDGVDRRTFQEQNAIATFGVGKNMALSMRHWALATKILRDSPTHLHATDLGRLIFTDGTGLDPYLEHPSTLWLMHAHLVSEPRAATTFYYAFNLLNQIAFTRDDLVRAMAAIIEARATARATAETLKRDVEVFVRSYAPRHSDAGEDAAEPLLVELGLLREQRSTGQLEFVRGQKPSLDNSIFALVLKQFWERQHSLSPTLSVEQVQYDPGSPGRVFKLDEDSLVARLMSIGDATGGKMVWTDTAGLRQIALAGRLGEIDEIDLVKAGYRGRRAA</sequence>
<accession>A0ABU8KAC1</accession>
<gene>
    <name evidence="2" type="ORF">O7A05_10650</name>
</gene>
<feature type="domain" description="DUF4007" evidence="1">
    <location>
        <begin position="15"/>
        <end position="292"/>
    </location>
</feature>
<dbReference type="Pfam" id="PF13182">
    <property type="entry name" value="DUF4007"/>
    <property type="match status" value="1"/>
</dbReference>
<dbReference type="RefSeq" id="WP_337092994.1">
    <property type="nucleotide sequence ID" value="NZ_JAPYKO010000005.1"/>
</dbReference>
<proteinExistence type="predicted"/>
<protein>
    <submittedName>
        <fullName evidence="2">DUF4007 family protein</fullName>
    </submittedName>
</protein>
<evidence type="ECO:0000313" key="3">
    <source>
        <dbReference type="Proteomes" id="UP001366503"/>
    </source>
</evidence>
<evidence type="ECO:0000259" key="1">
    <source>
        <dbReference type="Pfam" id="PF13182"/>
    </source>
</evidence>
<organism evidence="2 3">
    <name type="scientific">Mesorhizobium argentiipisi</name>
    <dbReference type="NCBI Taxonomy" id="3015175"/>
    <lineage>
        <taxon>Bacteria</taxon>
        <taxon>Pseudomonadati</taxon>
        <taxon>Pseudomonadota</taxon>
        <taxon>Alphaproteobacteria</taxon>
        <taxon>Hyphomicrobiales</taxon>
        <taxon>Phyllobacteriaceae</taxon>
        <taxon>Mesorhizobium</taxon>
    </lineage>
</organism>